<dbReference type="PANTHER" id="PTHR38790">
    <property type="entry name" value="2EXR DOMAIN-CONTAINING PROTEIN-RELATED"/>
    <property type="match status" value="1"/>
</dbReference>
<reference evidence="3" key="3">
    <citation type="submission" date="2025-04" db="UniProtKB">
        <authorList>
            <consortium name="RefSeq"/>
        </authorList>
    </citation>
    <scope>IDENTIFICATION</scope>
    <source>
        <strain evidence="3">CBS 304.34</strain>
    </source>
</reference>
<organism evidence="1">
    <name type="scientific">Mytilinidion resinicola</name>
    <dbReference type="NCBI Taxonomy" id="574789"/>
    <lineage>
        <taxon>Eukaryota</taxon>
        <taxon>Fungi</taxon>
        <taxon>Dikarya</taxon>
        <taxon>Ascomycota</taxon>
        <taxon>Pezizomycotina</taxon>
        <taxon>Dothideomycetes</taxon>
        <taxon>Pleosporomycetidae</taxon>
        <taxon>Mytilinidiales</taxon>
        <taxon>Mytilinidiaceae</taxon>
        <taxon>Mytilinidion</taxon>
    </lineage>
</organism>
<keyword evidence="2" id="KW-1185">Reference proteome</keyword>
<dbReference type="OrthoDB" id="5335493at2759"/>
<protein>
    <submittedName>
        <fullName evidence="1 3">Uncharacterized protein</fullName>
    </submittedName>
</protein>
<evidence type="ECO:0000313" key="1">
    <source>
        <dbReference type="EMBL" id="KAF2810878.1"/>
    </source>
</evidence>
<dbReference type="AlphaFoldDB" id="A0A6A6YQR7"/>
<reference evidence="3" key="2">
    <citation type="submission" date="2020-04" db="EMBL/GenBank/DDBJ databases">
        <authorList>
            <consortium name="NCBI Genome Project"/>
        </authorList>
    </citation>
    <scope>NUCLEOTIDE SEQUENCE</scope>
    <source>
        <strain evidence="3">CBS 304.34</strain>
    </source>
</reference>
<sequence>MAASTPSAWGNRQTQLTFAQVLRGKAPVSTKKEAQKDDDAGLKKAIEDELDAFNWQSFTHSINKVTVCQVLNAIQAAGKTFFHLEGPKKDAQPPDPRKYSNYEKAAVERRRRKYMSAKPTESWNKTVHLRLTDASVTGQRIVEARLGGKWNPLQEILKSRPVINTELRPGMEGYRQMSEWWDKNGKKFDFLALPGELRNAIYEELVCGPAYPYTWLHKGFMPSWEEDRESKGLLKDSERGPTGTIVRCGKNEFFENGTLRHGYEVLNGVGSPTGLLLANKQVNRELNDILWKSTEFRFNCKKSSLARFTSSISSIHRNALQNMTIHGYPKSMEMVLEDARHALPRFNMSMRLEIRLPHRRKYGHHWDNGTDWDFRSTCWRETIGMMLVGMEDALAHFDTGHVKLAGCISPDVRTKSLQYVGDVKHGRGPKISALQVYRKCGEIGVSTSLCVEEDTRACVDNWCMCQGVPLPEDYDHTAE</sequence>
<dbReference type="EMBL" id="MU003699">
    <property type="protein sequence ID" value="KAF2810878.1"/>
    <property type="molecule type" value="Genomic_DNA"/>
</dbReference>
<evidence type="ECO:0000313" key="3">
    <source>
        <dbReference type="RefSeq" id="XP_033577842.1"/>
    </source>
</evidence>
<dbReference type="RefSeq" id="XP_033577842.1">
    <property type="nucleotide sequence ID" value="XM_033722014.1"/>
</dbReference>
<proteinExistence type="predicted"/>
<dbReference type="Proteomes" id="UP000504636">
    <property type="component" value="Unplaced"/>
</dbReference>
<accession>A0A6A6YQR7</accession>
<dbReference type="GeneID" id="54462907"/>
<name>A0A6A6YQR7_9PEZI</name>
<reference evidence="1 3" key="1">
    <citation type="journal article" date="2020" name="Stud. Mycol.">
        <title>101 Dothideomycetes genomes: a test case for predicting lifestyles and emergence of pathogens.</title>
        <authorList>
            <person name="Haridas S."/>
            <person name="Albert R."/>
            <person name="Binder M."/>
            <person name="Bloem J."/>
            <person name="Labutti K."/>
            <person name="Salamov A."/>
            <person name="Andreopoulos B."/>
            <person name="Baker S."/>
            <person name="Barry K."/>
            <person name="Bills G."/>
            <person name="Bluhm B."/>
            <person name="Cannon C."/>
            <person name="Castanera R."/>
            <person name="Culley D."/>
            <person name="Daum C."/>
            <person name="Ezra D."/>
            <person name="Gonzalez J."/>
            <person name="Henrissat B."/>
            <person name="Kuo A."/>
            <person name="Liang C."/>
            <person name="Lipzen A."/>
            <person name="Lutzoni F."/>
            <person name="Magnuson J."/>
            <person name="Mondo S."/>
            <person name="Nolan M."/>
            <person name="Ohm R."/>
            <person name="Pangilinan J."/>
            <person name="Park H.-J."/>
            <person name="Ramirez L."/>
            <person name="Alfaro M."/>
            <person name="Sun H."/>
            <person name="Tritt A."/>
            <person name="Yoshinaga Y."/>
            <person name="Zwiers L.-H."/>
            <person name="Turgeon B."/>
            <person name="Goodwin S."/>
            <person name="Spatafora J."/>
            <person name="Crous P."/>
            <person name="Grigoriev I."/>
        </authorList>
    </citation>
    <scope>NUCLEOTIDE SEQUENCE</scope>
    <source>
        <strain evidence="1 3">CBS 304.34</strain>
    </source>
</reference>
<evidence type="ECO:0000313" key="2">
    <source>
        <dbReference type="Proteomes" id="UP000504636"/>
    </source>
</evidence>
<gene>
    <name evidence="1 3" type="ORF">BDZ99DRAFT_475750</name>
</gene>